<feature type="compositionally biased region" description="Basic residues" evidence="1">
    <location>
        <begin position="1"/>
        <end position="10"/>
    </location>
</feature>
<gene>
    <name evidence="3" type="ORF">DS837_27780</name>
</gene>
<protein>
    <submittedName>
        <fullName evidence="3">Pentapeptide repeat-containing protein</fullName>
    </submittedName>
</protein>
<keyword evidence="2" id="KW-1133">Transmembrane helix</keyword>
<dbReference type="PANTHER" id="PTHR14136">
    <property type="entry name" value="BTB_POZ DOMAIN-CONTAINING PROTEIN KCTD9"/>
    <property type="match status" value="1"/>
</dbReference>
<dbReference type="InterPro" id="IPR001646">
    <property type="entry name" value="5peptide_repeat"/>
</dbReference>
<keyword evidence="2" id="KW-0472">Membrane</keyword>
<dbReference type="Gene3D" id="2.160.20.80">
    <property type="entry name" value="E3 ubiquitin-protein ligase SopA"/>
    <property type="match status" value="2"/>
</dbReference>
<feature type="transmembrane region" description="Helical" evidence="2">
    <location>
        <begin position="90"/>
        <end position="107"/>
    </location>
</feature>
<feature type="transmembrane region" description="Helical" evidence="2">
    <location>
        <begin position="127"/>
        <end position="147"/>
    </location>
</feature>
<proteinExistence type="predicted"/>
<feature type="transmembrane region" description="Helical" evidence="2">
    <location>
        <begin position="218"/>
        <end position="238"/>
    </location>
</feature>
<dbReference type="PANTHER" id="PTHR14136:SF17">
    <property type="entry name" value="BTB_POZ DOMAIN-CONTAINING PROTEIN KCTD9"/>
    <property type="match status" value="1"/>
</dbReference>
<evidence type="ECO:0000313" key="4">
    <source>
        <dbReference type="Proteomes" id="UP000476837"/>
    </source>
</evidence>
<keyword evidence="2" id="KW-0812">Transmembrane</keyword>
<evidence type="ECO:0000256" key="1">
    <source>
        <dbReference type="SAM" id="MobiDB-lite"/>
    </source>
</evidence>
<reference evidence="3 4" key="1">
    <citation type="submission" date="2018-07" db="EMBL/GenBank/DDBJ databases">
        <title>Genome sequence of Roseomonas fauriae ATCC 49958.</title>
        <authorList>
            <person name="Sant'Anna F.H."/>
            <person name="Baldani J.I."/>
            <person name="Zilli J.E."/>
            <person name="Reis V.M."/>
            <person name="Hartmann A."/>
            <person name="Cruz L."/>
            <person name="de Souza E.M."/>
            <person name="de Oliveira Pedrosa F."/>
            <person name="Passaglia L.M.P."/>
        </authorList>
    </citation>
    <scope>NUCLEOTIDE SEQUENCE [LARGE SCALE GENOMIC DNA]</scope>
    <source>
        <strain evidence="3 4">ATCC 49958</strain>
    </source>
</reference>
<evidence type="ECO:0000256" key="2">
    <source>
        <dbReference type="SAM" id="Phobius"/>
    </source>
</evidence>
<comment type="caution">
    <text evidence="3">The sequence shown here is derived from an EMBL/GenBank/DDBJ whole genome shotgun (WGS) entry which is preliminary data.</text>
</comment>
<name>A0A6L3AT96_AZOBR</name>
<dbReference type="SUPFAM" id="SSF141571">
    <property type="entry name" value="Pentapeptide repeat-like"/>
    <property type="match status" value="1"/>
</dbReference>
<dbReference type="Proteomes" id="UP000476837">
    <property type="component" value="Unassembled WGS sequence"/>
</dbReference>
<evidence type="ECO:0000313" key="3">
    <source>
        <dbReference type="EMBL" id="KAA0678541.1"/>
    </source>
</evidence>
<accession>A0A6L3AT96</accession>
<feature type="region of interest" description="Disordered" evidence="1">
    <location>
        <begin position="1"/>
        <end position="22"/>
    </location>
</feature>
<dbReference type="AlphaFoldDB" id="A0A6L3AT96"/>
<dbReference type="EMBL" id="QOKV01000027">
    <property type="protein sequence ID" value="KAA0678541.1"/>
    <property type="molecule type" value="Genomic_DNA"/>
</dbReference>
<sequence length="746" mass="81239">MAASTRRGRGKCCGNSSGNAAPVEAGRCRAEWNCISFLRNNPNITMLRNDEPSDHGSRPILPHPVVDTPGLDKLEGSLNDLSKAAATQSLTYLLLWLYLIFTVTAVTDYDLLVEKPIKLPIFDLEVGLLKFFIGAPALFWLVQLYMVRKVSVIADAVRHYLTVAEREAAKHAASPGAVLEALRHRVDGFVVTRLLARFDTVRCGDACGPATPPLPQALTVLAAAVTLVLAPVLLYSAFQIRFLAYQHEWITWWHRVSLFAGLALSAAAAREAGLTWAGTARAMRDLGTGLFGGLLRRRAERRRPEGERWPDRLSRRLAANAVPAVVAASLLVATTPGEFLSDEVVIEGRPLGDLLAEGVVPRSLKPRPPNAHLATAPPANNMAENAVVGPPPLDLSHRDFSGRRLRNVDLRRAALNRTVLRNADLRGALLLHAQFRGSDLTQAQLQGATLFGTQLQEADLSQAQLQGAYLPYAKLQGADLSEAQLQGASLSQAQLQGAYLPYTQFQGAALLGAQLQGANLFAAQFQGADLFSAQLQGADLSHAQLQGAYLPYAQFQGADLFGAQLQGATFWQTTVWKTNMESATFENVPLTETSEYLNIDDVSDYAADIPRWLKVMPGGHQKSNAARRLERLTDKGHTHQEDMADAAALRDRLMAAAAVTTPESYTRFLIRLACKSSDGGYILASLLRRSSTFDAIPGYGDYLLIQPLVNAVNDPETCPPASKLDQFVRQRFLDPARQRVIAHRAG</sequence>
<dbReference type="InterPro" id="IPR051082">
    <property type="entry name" value="Pentapeptide-BTB/POZ_domain"/>
</dbReference>
<dbReference type="Pfam" id="PF00805">
    <property type="entry name" value="Pentapeptide"/>
    <property type="match status" value="3"/>
</dbReference>
<organism evidence="3 4">
    <name type="scientific">Azospirillum brasilense</name>
    <dbReference type="NCBI Taxonomy" id="192"/>
    <lineage>
        <taxon>Bacteria</taxon>
        <taxon>Pseudomonadati</taxon>
        <taxon>Pseudomonadota</taxon>
        <taxon>Alphaproteobacteria</taxon>
        <taxon>Rhodospirillales</taxon>
        <taxon>Azospirillaceae</taxon>
        <taxon>Azospirillum</taxon>
    </lineage>
</organism>